<feature type="region of interest" description="Disordered" evidence="8">
    <location>
        <begin position="1"/>
        <end position="51"/>
    </location>
</feature>
<reference evidence="11" key="1">
    <citation type="submission" date="2021-02" db="EMBL/GenBank/DDBJ databases">
        <authorList>
            <person name="Nowell W R."/>
        </authorList>
    </citation>
    <scope>NUCLEOTIDE SEQUENCE</scope>
</reference>
<evidence type="ECO:0000256" key="3">
    <source>
        <dbReference type="ARBA" id="ARBA00011538"/>
    </source>
</evidence>
<dbReference type="PRINTS" id="PR00620">
    <property type="entry name" value="HISTONEH2A"/>
</dbReference>
<dbReference type="GO" id="GO:0030527">
    <property type="term" value="F:structural constituent of chromatin"/>
    <property type="evidence" value="ECO:0007669"/>
    <property type="project" value="InterPro"/>
</dbReference>
<evidence type="ECO:0000259" key="9">
    <source>
        <dbReference type="Pfam" id="PF00125"/>
    </source>
</evidence>
<keyword evidence="7" id="KW-0539">Nucleus</keyword>
<dbReference type="Pfam" id="PF00125">
    <property type="entry name" value="Histone"/>
    <property type="match status" value="1"/>
</dbReference>
<dbReference type="InterPro" id="IPR007125">
    <property type="entry name" value="H2A/H2B/H3"/>
</dbReference>
<feature type="region of interest" description="Disordered" evidence="8">
    <location>
        <begin position="158"/>
        <end position="184"/>
    </location>
</feature>
<accession>A0A816EZG8</accession>
<dbReference type="EMBL" id="CAJNOR010010287">
    <property type="protein sequence ID" value="CAF1652612.1"/>
    <property type="molecule type" value="Genomic_DNA"/>
</dbReference>
<dbReference type="GO" id="GO:0046982">
    <property type="term" value="F:protein heterodimerization activity"/>
    <property type="evidence" value="ECO:0007669"/>
    <property type="project" value="InterPro"/>
</dbReference>
<dbReference type="CDD" id="cd00074">
    <property type="entry name" value="HFD_H2A"/>
    <property type="match status" value="1"/>
</dbReference>
<feature type="compositionally biased region" description="Acidic residues" evidence="8">
    <location>
        <begin position="175"/>
        <end position="184"/>
    </location>
</feature>
<dbReference type="GO" id="GO:0005634">
    <property type="term" value="C:nucleus"/>
    <property type="evidence" value="ECO:0007669"/>
    <property type="project" value="UniProtKB-SubCell"/>
</dbReference>
<proteinExistence type="inferred from homology"/>
<dbReference type="AlphaFoldDB" id="A0A816EZG8"/>
<keyword evidence="7" id="KW-0238">DNA-binding</keyword>
<comment type="caution">
    <text evidence="11">The sequence shown here is derived from an EMBL/GenBank/DDBJ whole genome shotgun (WGS) entry which is preliminary data.</text>
</comment>
<dbReference type="InterPro" id="IPR009072">
    <property type="entry name" value="Histone-fold"/>
</dbReference>
<comment type="function">
    <text evidence="1">Core component of nucleosome. Nucleosomes wrap and compact DNA into chromatin, limiting DNA accessibility to the cellular machineries which require DNA as a template. Histones thereby play a central role in transcription regulation, DNA repair, DNA replication and chromosomal stability. DNA accessibility is regulated via a complex set of post-translational modifications of histones, also called histone code, and nucleosome remodeling.</text>
</comment>
<feature type="compositionally biased region" description="Basic and acidic residues" evidence="8">
    <location>
        <begin position="9"/>
        <end position="35"/>
    </location>
</feature>
<gene>
    <name evidence="11" type="ORF">XAT740_LOCUS55285</name>
</gene>
<evidence type="ECO:0000256" key="4">
    <source>
        <dbReference type="ARBA" id="ARBA00017642"/>
    </source>
</evidence>
<dbReference type="SMART" id="SM00414">
    <property type="entry name" value="H2A"/>
    <property type="match status" value="1"/>
</dbReference>
<keyword evidence="5 7" id="KW-0158">Chromosome</keyword>
<keyword evidence="12" id="KW-1185">Reference proteome</keyword>
<comment type="subunit">
    <text evidence="3 7">The nucleosome is a histone octamer containing two molecules each of H2A, H2B, H3 and H4 assembled in one H3-H4 heterotetramer and two H2A-H2B heterodimers. The octamer wraps approximately 147 bp of DNA.</text>
</comment>
<feature type="compositionally biased region" description="Polar residues" evidence="8">
    <location>
        <begin position="162"/>
        <end position="173"/>
    </location>
</feature>
<dbReference type="Gene3D" id="1.10.20.10">
    <property type="entry name" value="Histone, subunit A"/>
    <property type="match status" value="1"/>
</dbReference>
<dbReference type="InterPro" id="IPR032454">
    <property type="entry name" value="Histone_H2A_C"/>
</dbReference>
<feature type="domain" description="Histone H2A C-terminal" evidence="10">
    <location>
        <begin position="120"/>
        <end position="149"/>
    </location>
</feature>
<comment type="similarity">
    <text evidence="7">Belongs to the histone H2A family.</text>
</comment>
<dbReference type="Proteomes" id="UP000663828">
    <property type="component" value="Unassembled WGS sequence"/>
</dbReference>
<dbReference type="GO" id="GO:0003677">
    <property type="term" value="F:DNA binding"/>
    <property type="evidence" value="ECO:0007669"/>
    <property type="project" value="UniProtKB-KW"/>
</dbReference>
<feature type="domain" description="Core Histone H2A/H2B/H3" evidence="9">
    <location>
        <begin position="34"/>
        <end position="117"/>
    </location>
</feature>
<dbReference type="PANTHER" id="PTHR23430">
    <property type="entry name" value="HISTONE H2A"/>
    <property type="match status" value="1"/>
</dbReference>
<dbReference type="GO" id="GO:0000786">
    <property type="term" value="C:nucleosome"/>
    <property type="evidence" value="ECO:0007669"/>
    <property type="project" value="UniProtKB-KW"/>
</dbReference>
<dbReference type="FunFam" id="1.10.20.10:FF:000093">
    <property type="entry name" value="Histone H2A"/>
    <property type="match status" value="1"/>
</dbReference>
<organism evidence="11 12">
    <name type="scientific">Adineta ricciae</name>
    <name type="common">Rotifer</name>
    <dbReference type="NCBI Taxonomy" id="249248"/>
    <lineage>
        <taxon>Eukaryota</taxon>
        <taxon>Metazoa</taxon>
        <taxon>Spiralia</taxon>
        <taxon>Gnathifera</taxon>
        <taxon>Rotifera</taxon>
        <taxon>Eurotatoria</taxon>
        <taxon>Bdelloidea</taxon>
        <taxon>Adinetida</taxon>
        <taxon>Adinetidae</taxon>
        <taxon>Adineta</taxon>
    </lineage>
</organism>
<evidence type="ECO:0000256" key="2">
    <source>
        <dbReference type="ARBA" id="ARBA00004286"/>
    </source>
</evidence>
<evidence type="ECO:0000259" key="10">
    <source>
        <dbReference type="Pfam" id="PF16211"/>
    </source>
</evidence>
<dbReference type="InterPro" id="IPR002119">
    <property type="entry name" value="Histone_H2A"/>
</dbReference>
<dbReference type="Pfam" id="PF16211">
    <property type="entry name" value="Histone_H2A_C"/>
    <property type="match status" value="1"/>
</dbReference>
<dbReference type="SUPFAM" id="SSF47113">
    <property type="entry name" value="Histone-fold"/>
    <property type="match status" value="1"/>
</dbReference>
<keyword evidence="6 7" id="KW-0544">Nucleosome core</keyword>
<name>A0A816EZG8_ADIRI</name>
<comment type="subcellular location">
    <subcellularLocation>
        <location evidence="2">Chromosome</location>
    </subcellularLocation>
    <subcellularLocation>
        <location evidence="7">Nucleus</location>
    </subcellularLocation>
</comment>
<evidence type="ECO:0000313" key="11">
    <source>
        <dbReference type="EMBL" id="CAF1652612.1"/>
    </source>
</evidence>
<evidence type="ECO:0000313" key="12">
    <source>
        <dbReference type="Proteomes" id="UP000663828"/>
    </source>
</evidence>
<evidence type="ECO:0000256" key="8">
    <source>
        <dbReference type="SAM" id="MobiDB-lite"/>
    </source>
</evidence>
<sequence length="184" mass="20828">MDTNSSLSDDLRLSTDSSDERDSNNNIIDKPEQNKSKSTSRRRTSRSQKSGLLFPVSRVENRLREGRYASRISPQAAVHLAGVLEYLVAETLELAGDICRQSKRKRIIPRDIALAIKNDDELAKVCEEVTIPQGGVQPFIHEVLLNKSRRRRTRHVRFDESSILSSQKSTPSDTYADDSDLQME</sequence>
<protein>
    <recommendedName>
        <fullName evidence="4 7">Histone H2A</fullName>
    </recommendedName>
</protein>
<evidence type="ECO:0000256" key="7">
    <source>
        <dbReference type="RuleBase" id="RU003767"/>
    </source>
</evidence>
<evidence type="ECO:0000256" key="6">
    <source>
        <dbReference type="ARBA" id="ARBA00023269"/>
    </source>
</evidence>
<evidence type="ECO:0000256" key="1">
    <source>
        <dbReference type="ARBA" id="ARBA00002001"/>
    </source>
</evidence>
<evidence type="ECO:0000256" key="5">
    <source>
        <dbReference type="ARBA" id="ARBA00022454"/>
    </source>
</evidence>